<proteinExistence type="predicted"/>
<feature type="compositionally biased region" description="Polar residues" evidence="1">
    <location>
        <begin position="161"/>
        <end position="173"/>
    </location>
</feature>
<keyword evidence="3" id="KW-1185">Reference proteome</keyword>
<accession>A0A1Y1ZPS6</accession>
<dbReference type="AlphaFoldDB" id="A0A1Y1ZPS6"/>
<organism evidence="2 3">
    <name type="scientific">Clohesyomyces aquaticus</name>
    <dbReference type="NCBI Taxonomy" id="1231657"/>
    <lineage>
        <taxon>Eukaryota</taxon>
        <taxon>Fungi</taxon>
        <taxon>Dikarya</taxon>
        <taxon>Ascomycota</taxon>
        <taxon>Pezizomycotina</taxon>
        <taxon>Dothideomycetes</taxon>
        <taxon>Pleosporomycetidae</taxon>
        <taxon>Pleosporales</taxon>
        <taxon>Lindgomycetaceae</taxon>
        <taxon>Clohesyomyces</taxon>
    </lineage>
</organism>
<comment type="caution">
    <text evidence="2">The sequence shown here is derived from an EMBL/GenBank/DDBJ whole genome shotgun (WGS) entry which is preliminary data.</text>
</comment>
<protein>
    <submittedName>
        <fullName evidence="2">Uncharacterized protein</fullName>
    </submittedName>
</protein>
<dbReference type="EMBL" id="MCFA01000053">
    <property type="protein sequence ID" value="ORY12238.1"/>
    <property type="molecule type" value="Genomic_DNA"/>
</dbReference>
<reference evidence="2 3" key="1">
    <citation type="submission" date="2016-07" db="EMBL/GenBank/DDBJ databases">
        <title>Pervasive Adenine N6-methylation of Active Genes in Fungi.</title>
        <authorList>
            <consortium name="DOE Joint Genome Institute"/>
            <person name="Mondo S.J."/>
            <person name="Dannebaum R.O."/>
            <person name="Kuo R.C."/>
            <person name="Labutti K."/>
            <person name="Haridas S."/>
            <person name="Kuo A."/>
            <person name="Salamov A."/>
            <person name="Ahrendt S.R."/>
            <person name="Lipzen A."/>
            <person name="Sullivan W."/>
            <person name="Andreopoulos W.B."/>
            <person name="Clum A."/>
            <person name="Lindquist E."/>
            <person name="Daum C."/>
            <person name="Ramamoorthy G.K."/>
            <person name="Gryganskyi A."/>
            <person name="Culley D."/>
            <person name="Magnuson J.K."/>
            <person name="James T.Y."/>
            <person name="O'Malley M.A."/>
            <person name="Stajich J.E."/>
            <person name="Spatafora J.W."/>
            <person name="Visel A."/>
            <person name="Grigoriev I.V."/>
        </authorList>
    </citation>
    <scope>NUCLEOTIDE SEQUENCE [LARGE SCALE GENOMIC DNA]</scope>
    <source>
        <strain evidence="2 3">CBS 115471</strain>
    </source>
</reference>
<gene>
    <name evidence="2" type="ORF">BCR34DRAFT_306035</name>
</gene>
<evidence type="ECO:0000256" key="1">
    <source>
        <dbReference type="SAM" id="MobiDB-lite"/>
    </source>
</evidence>
<feature type="region of interest" description="Disordered" evidence="1">
    <location>
        <begin position="133"/>
        <end position="179"/>
    </location>
</feature>
<evidence type="ECO:0000313" key="3">
    <source>
        <dbReference type="Proteomes" id="UP000193144"/>
    </source>
</evidence>
<evidence type="ECO:0000313" key="2">
    <source>
        <dbReference type="EMBL" id="ORY12238.1"/>
    </source>
</evidence>
<sequence length="179" mass="19630">MWMEEAVRVVPKAGARRSPSQLARQSVRVSLKTRQSSNLAVMRRGVKLLVQGAARLSQAGSGPRLRQAMKVQSAPARTTSTWLFTTARCGRVSKHHSGGRLEIRRVGCACHEGHEALSPVLLNQSVACVRFTPPPQSTTADDIKRRPPTRASGQYGRPRNDSQIRPSISTTTPKELLDN</sequence>
<name>A0A1Y1ZPS6_9PLEO</name>
<dbReference type="Proteomes" id="UP000193144">
    <property type="component" value="Unassembled WGS sequence"/>
</dbReference>